<dbReference type="EC" id="2.7.8.23" evidence="1"/>
<dbReference type="Proteomes" id="UP000007564">
    <property type="component" value="Chromosome"/>
</dbReference>
<dbReference type="HOGENOM" id="CLU_027389_3_2_4"/>
<organism evidence="1 2">
    <name type="scientific">Bordetella bronchiseptica 253</name>
    <dbReference type="NCBI Taxonomy" id="568707"/>
    <lineage>
        <taxon>Bacteria</taxon>
        <taxon>Pseudomonadati</taxon>
        <taxon>Pseudomonadota</taxon>
        <taxon>Betaproteobacteria</taxon>
        <taxon>Burkholderiales</taxon>
        <taxon>Alcaligenaceae</taxon>
        <taxon>Bordetella</taxon>
    </lineage>
</organism>
<dbReference type="PANTHER" id="PTHR42905:SF5">
    <property type="entry name" value="CARBOXYVINYL-CARBOXYPHOSPHONATE PHOSPHORYLMUTASE, CHLOROPLASTIC"/>
    <property type="match status" value="1"/>
</dbReference>
<dbReference type="KEGG" id="bbh:BN112_2717"/>
<gene>
    <name evidence="1" type="primary">bcpA</name>
    <name evidence="1" type="ORF">BN112_2717</name>
</gene>
<evidence type="ECO:0000313" key="1">
    <source>
        <dbReference type="EMBL" id="CCJ54634.1"/>
    </source>
</evidence>
<protein>
    <submittedName>
        <fullName evidence="1">Carboxyvinyl-carboxyphosphonate phosphorylmutase</fullName>
        <ecNumber evidence="1">2.7.8.23</ecNumber>
    </submittedName>
</protein>
<dbReference type="OrthoDB" id="9771433at2"/>
<dbReference type="CDD" id="cd00377">
    <property type="entry name" value="ICL_PEPM"/>
    <property type="match status" value="1"/>
</dbReference>
<dbReference type="GO" id="GO:0016833">
    <property type="term" value="F:oxo-acid-lyase activity"/>
    <property type="evidence" value="ECO:0007669"/>
    <property type="project" value="UniProtKB-ARBA"/>
</dbReference>
<name>A0A0C6P964_BORBO</name>
<evidence type="ECO:0000313" key="2">
    <source>
        <dbReference type="Proteomes" id="UP000007564"/>
    </source>
</evidence>
<dbReference type="PANTHER" id="PTHR42905">
    <property type="entry name" value="PHOSPHOENOLPYRUVATE CARBOXYLASE"/>
    <property type="match status" value="1"/>
</dbReference>
<dbReference type="SUPFAM" id="SSF51621">
    <property type="entry name" value="Phosphoenolpyruvate/pyruvate domain"/>
    <property type="match status" value="1"/>
</dbReference>
<dbReference type="InterPro" id="IPR040442">
    <property type="entry name" value="Pyrv_kinase-like_dom_sf"/>
</dbReference>
<keyword evidence="1" id="KW-0808">Transferase</keyword>
<dbReference type="Pfam" id="PF13714">
    <property type="entry name" value="PEP_mutase"/>
    <property type="match status" value="1"/>
</dbReference>
<dbReference type="InterPro" id="IPR039556">
    <property type="entry name" value="ICL/PEPM"/>
</dbReference>
<dbReference type="Gene3D" id="3.20.20.60">
    <property type="entry name" value="Phosphoenolpyruvate-binding domains"/>
    <property type="match status" value="1"/>
</dbReference>
<reference evidence="1 2" key="1">
    <citation type="journal article" date="2012" name="BMC Genomics">
        <title>Comparative genomics of the classical Bordetella subspecies: the evolution and exchange of virulence-associated diversity amongst closely related pathogens.</title>
        <authorList>
            <person name="Park J."/>
            <person name="Zhang Y."/>
            <person name="Buboltz A.M."/>
            <person name="Zhang X."/>
            <person name="Schuster S.C."/>
            <person name="Ahuja U."/>
            <person name="Liu M."/>
            <person name="Miller J.F."/>
            <person name="Sebaihia M."/>
            <person name="Bentley S.D."/>
            <person name="Parkhill J."/>
            <person name="Harvill E.T."/>
        </authorList>
    </citation>
    <scope>NUCLEOTIDE SEQUENCE [LARGE SCALE GENOMIC DNA]</scope>
    <source>
        <strain evidence="1 2">253</strain>
    </source>
</reference>
<dbReference type="InterPro" id="IPR015813">
    <property type="entry name" value="Pyrv/PenolPyrv_kinase-like_dom"/>
</dbReference>
<proteinExistence type="predicted"/>
<sequence length="325" mass="34333">MTRVAAGMRAATIHQKYGVLLITSAHGKDYPLGLRQAQGRNAALRRLLAAPELLVAPGAYDCVGARLVEQAGFAAIYLTGSGMSMSALGAPDVGLMSFSEILDRAARVADMVSVPVIVDADTGYGGPLNLIRTVRAFERAGLSGIQIEDQAWPKKCGHEGGRNLVSSAEMQGRIKAAVDARIDPDLVIIARTDARSDHGLDAALERAARYAEAGADVIFVESPENEQELAAIAAAVKAPVLANMVEGGRTPILPASRLAQLGFAMAIYPNALTRCFAHAGLEMLRGLAADGSTAGSAARMLSHRQLWSLFEYEKWIATEQRLGGA</sequence>
<dbReference type="GO" id="GO:0008807">
    <property type="term" value="F:carboxyvinyl-carboxyphosphonate phosphorylmutase activity"/>
    <property type="evidence" value="ECO:0007669"/>
    <property type="project" value="UniProtKB-EC"/>
</dbReference>
<accession>A0A0C6P964</accession>
<dbReference type="EMBL" id="HE965806">
    <property type="protein sequence ID" value="CCJ54634.1"/>
    <property type="molecule type" value="Genomic_DNA"/>
</dbReference>
<dbReference type="AlphaFoldDB" id="A0A0C6P964"/>